<sequence length="140" mass="14397">MTGSHVIPTLSYRDAPAMIDWLCEVLGFARHAVFPDDRGGIAHAELTLGAGMVMLGSLREGGFGDLQGPPGDGRAGGSPYLVLPDDAAVEAAHARALAAGAEIVMPLEVKDYGGLAVSIRDPEGGLWNLGAYDPWTAAAG</sequence>
<keyword evidence="3" id="KW-1185">Reference proteome</keyword>
<dbReference type="RefSeq" id="WP_092859988.1">
    <property type="nucleotide sequence ID" value="NZ_FOQH01000005.1"/>
</dbReference>
<dbReference type="OrthoDB" id="9798201at2"/>
<dbReference type="PROSITE" id="PS51819">
    <property type="entry name" value="VOC"/>
    <property type="match status" value="1"/>
</dbReference>
<dbReference type="Proteomes" id="UP000199377">
    <property type="component" value="Unassembled WGS sequence"/>
</dbReference>
<evidence type="ECO:0000313" key="2">
    <source>
        <dbReference type="EMBL" id="SFI22387.1"/>
    </source>
</evidence>
<gene>
    <name evidence="2" type="ORF">SAMN05216258_105143</name>
</gene>
<evidence type="ECO:0000313" key="3">
    <source>
        <dbReference type="Proteomes" id="UP000199377"/>
    </source>
</evidence>
<dbReference type="Gene3D" id="3.30.720.120">
    <property type="match status" value="1"/>
</dbReference>
<feature type="domain" description="VOC" evidence="1">
    <location>
        <begin position="2"/>
        <end position="132"/>
    </location>
</feature>
<dbReference type="PANTHER" id="PTHR34109">
    <property type="entry name" value="BNAUNNG04460D PROTEIN-RELATED"/>
    <property type="match status" value="1"/>
</dbReference>
<organism evidence="2 3">
    <name type="scientific">Albimonas pacifica</name>
    <dbReference type="NCBI Taxonomy" id="1114924"/>
    <lineage>
        <taxon>Bacteria</taxon>
        <taxon>Pseudomonadati</taxon>
        <taxon>Pseudomonadota</taxon>
        <taxon>Alphaproteobacteria</taxon>
        <taxon>Rhodobacterales</taxon>
        <taxon>Paracoccaceae</taxon>
        <taxon>Albimonas</taxon>
    </lineage>
</organism>
<evidence type="ECO:0000259" key="1">
    <source>
        <dbReference type="PROSITE" id="PS51819"/>
    </source>
</evidence>
<protein>
    <submittedName>
        <fullName evidence="2">Uncharacterized conserved protein PhnB, glyoxalase superfamily</fullName>
    </submittedName>
</protein>
<dbReference type="Gene3D" id="3.30.720.110">
    <property type="match status" value="1"/>
</dbReference>
<reference evidence="2 3" key="1">
    <citation type="submission" date="2016-10" db="EMBL/GenBank/DDBJ databases">
        <authorList>
            <person name="de Groot N.N."/>
        </authorList>
    </citation>
    <scope>NUCLEOTIDE SEQUENCE [LARGE SCALE GENOMIC DNA]</scope>
    <source>
        <strain evidence="2 3">CGMCC 1.11030</strain>
    </source>
</reference>
<proteinExistence type="predicted"/>
<dbReference type="InterPro" id="IPR004360">
    <property type="entry name" value="Glyas_Fos-R_dOase_dom"/>
</dbReference>
<dbReference type="AlphaFoldDB" id="A0A1I3GG44"/>
<dbReference type="InterPro" id="IPR037523">
    <property type="entry name" value="VOC_core"/>
</dbReference>
<name>A0A1I3GG44_9RHOB</name>
<dbReference type="Pfam" id="PF00903">
    <property type="entry name" value="Glyoxalase"/>
    <property type="match status" value="1"/>
</dbReference>
<dbReference type="STRING" id="1114924.SAMN05216258_105143"/>
<dbReference type="InterPro" id="IPR029068">
    <property type="entry name" value="Glyas_Bleomycin-R_OHBP_Dase"/>
</dbReference>
<dbReference type="PANTHER" id="PTHR34109:SF1">
    <property type="entry name" value="VOC DOMAIN-CONTAINING PROTEIN"/>
    <property type="match status" value="1"/>
</dbReference>
<dbReference type="SUPFAM" id="SSF54593">
    <property type="entry name" value="Glyoxalase/Bleomycin resistance protein/Dihydroxybiphenyl dioxygenase"/>
    <property type="match status" value="1"/>
</dbReference>
<dbReference type="EMBL" id="FOQH01000005">
    <property type="protein sequence ID" value="SFI22387.1"/>
    <property type="molecule type" value="Genomic_DNA"/>
</dbReference>
<accession>A0A1I3GG44</accession>